<protein>
    <recommendedName>
        <fullName evidence="1">GPAT/DHAPAT C-terminal domain-containing protein</fullName>
    </recommendedName>
</protein>
<dbReference type="Pfam" id="PF19277">
    <property type="entry name" value="GPAT_C"/>
    <property type="match status" value="1"/>
</dbReference>
<name>A0A1B6LVY5_9HEMI</name>
<feature type="domain" description="GPAT/DHAPAT C-terminal" evidence="1">
    <location>
        <begin position="1"/>
        <end position="71"/>
    </location>
</feature>
<evidence type="ECO:0000313" key="2">
    <source>
        <dbReference type="EMBL" id="JAT27817.1"/>
    </source>
</evidence>
<dbReference type="EMBL" id="GEBQ01012160">
    <property type="protein sequence ID" value="JAT27817.1"/>
    <property type="molecule type" value="Transcribed_RNA"/>
</dbReference>
<evidence type="ECO:0000259" key="1">
    <source>
        <dbReference type="Pfam" id="PF19277"/>
    </source>
</evidence>
<dbReference type="InterPro" id="IPR045520">
    <property type="entry name" value="GPAT/DHAPAT_C"/>
</dbReference>
<gene>
    <name evidence="2" type="ORF">g.37804</name>
</gene>
<dbReference type="AlphaFoldDB" id="A0A1B6LVY5"/>
<organism evidence="2">
    <name type="scientific">Graphocephala atropunctata</name>
    <dbReference type="NCBI Taxonomy" id="36148"/>
    <lineage>
        <taxon>Eukaryota</taxon>
        <taxon>Metazoa</taxon>
        <taxon>Ecdysozoa</taxon>
        <taxon>Arthropoda</taxon>
        <taxon>Hexapoda</taxon>
        <taxon>Insecta</taxon>
        <taxon>Pterygota</taxon>
        <taxon>Neoptera</taxon>
        <taxon>Paraneoptera</taxon>
        <taxon>Hemiptera</taxon>
        <taxon>Auchenorrhyncha</taxon>
        <taxon>Membracoidea</taxon>
        <taxon>Cicadellidae</taxon>
        <taxon>Cicadellinae</taxon>
        <taxon>Cicadellini</taxon>
        <taxon>Graphocephala</taxon>
    </lineage>
</organism>
<proteinExistence type="predicted"/>
<reference evidence="2" key="1">
    <citation type="submission" date="2015-11" db="EMBL/GenBank/DDBJ databases">
        <title>De novo transcriptome assembly of four potential Pierce s Disease insect vectors from Arizona vineyards.</title>
        <authorList>
            <person name="Tassone E.E."/>
        </authorList>
    </citation>
    <scope>NUCLEOTIDE SEQUENCE</scope>
</reference>
<accession>A0A1B6LVY5</accession>
<sequence>MLQPFIDVYTTTVQNLHRLEDRQVPERSLIEDVLNDIRTRLETGNLTCNESVSVDTIRNALKLLEKWEVVECHNQDRIKLYYLGQHYEDEGLLAPIVQRVQQFQ</sequence>